<dbReference type="EMBL" id="JARVII010000030">
    <property type="protein sequence ID" value="MDG9700310.1"/>
    <property type="molecule type" value="Genomic_DNA"/>
</dbReference>
<dbReference type="AlphaFoldDB" id="A0AAW6RLA8"/>
<proteinExistence type="predicted"/>
<comment type="caution">
    <text evidence="1">The sequence shown here is derived from an EMBL/GenBank/DDBJ whole genome shotgun (WGS) entry which is preliminary data.</text>
</comment>
<evidence type="ECO:0000313" key="2">
    <source>
        <dbReference type="Proteomes" id="UP001237156"/>
    </source>
</evidence>
<organism evidence="1 2">
    <name type="scientific">Ottowia cancrivicina</name>
    <dbReference type="NCBI Taxonomy" id="3040346"/>
    <lineage>
        <taxon>Bacteria</taxon>
        <taxon>Pseudomonadati</taxon>
        <taxon>Pseudomonadota</taxon>
        <taxon>Betaproteobacteria</taxon>
        <taxon>Burkholderiales</taxon>
        <taxon>Comamonadaceae</taxon>
        <taxon>Ottowia</taxon>
    </lineage>
</organism>
<gene>
    <name evidence="1" type="ORF">QB898_11430</name>
</gene>
<accession>A0AAW6RLA8</accession>
<evidence type="ECO:0000313" key="1">
    <source>
        <dbReference type="EMBL" id="MDG9700310.1"/>
    </source>
</evidence>
<dbReference type="Proteomes" id="UP001237156">
    <property type="component" value="Unassembled WGS sequence"/>
</dbReference>
<reference evidence="1 2" key="1">
    <citation type="submission" date="2023-04" db="EMBL/GenBank/DDBJ databases">
        <title>Ottowia paracancer sp. nov., isolated from human stomach.</title>
        <authorList>
            <person name="Song Y."/>
        </authorList>
    </citation>
    <scope>NUCLEOTIDE SEQUENCE [LARGE SCALE GENOMIC DNA]</scope>
    <source>
        <strain evidence="1 2">10c7w1</strain>
    </source>
</reference>
<sequence length="97" mass="10666">MDCGHMAGASGFSLIHFPLSIEKLKRSGPARRHSTPSAPAGLNFFGCRLMGGPENLPKRPGSSGAKTAWKCRMEMPHHHAGIRKCFRPRARRMELLA</sequence>
<protein>
    <submittedName>
        <fullName evidence="1">Uncharacterized protein</fullName>
    </submittedName>
</protein>
<name>A0AAW6RLA8_9BURK</name>
<keyword evidence="2" id="KW-1185">Reference proteome</keyword>